<sequence>MLLPPDPRLTDPSTYNREQIVAVVTDFYQFLTTLPFVEPDEILYPPPLKDGRKLLRTKDDYEFPPWVINLTYSEEKYGKYVMLDTTDGTATVYQICGSYFDPVYAVDDPRSWRDLCEDQVMPLEEFLDEQKRYYINLDWICYAWGMARRKASSPPSGESAPRRRRLLRGVRPRSSSEDDVVFTPAPRSVSPEWEGFPSSPASAEPDGVESPSPDVSGKSGAFIFIAPLSPSAASVVQVQTTPAPVHVDTNGLPLAQGVVPGATVAFDTLCVAPEVAAGPLAVSMVTEHRTFVGLPQSRRPAAQERAAGLVREYRRAVRKPRIPRVDSSTSVPVPERTPSHSPMAPVPATPSRLGRFVDAVLSPFKG</sequence>
<reference evidence="2 3" key="1">
    <citation type="submission" date="2019-08" db="EMBL/GenBank/DDBJ databases">
        <title>The genome sequence of a newly discovered highly antifungal drug resistant Aspergillus species, Aspergillus tanneri NIH 1004.</title>
        <authorList>
            <person name="Mounaud S."/>
            <person name="Singh I."/>
            <person name="Joardar V."/>
            <person name="Pakala S."/>
            <person name="Pakala S."/>
            <person name="Venepally P."/>
            <person name="Chung J.K."/>
            <person name="Losada L."/>
            <person name="Nierman W.C."/>
        </authorList>
    </citation>
    <scope>NUCLEOTIDE SEQUENCE [LARGE SCALE GENOMIC DNA]</scope>
    <source>
        <strain evidence="2 3">NIH1004</strain>
    </source>
</reference>
<dbReference type="RefSeq" id="XP_033422040.1">
    <property type="nucleotide sequence ID" value="XM_033576185.1"/>
</dbReference>
<dbReference type="GeneID" id="54334324"/>
<evidence type="ECO:0000313" key="3">
    <source>
        <dbReference type="Proteomes" id="UP000324241"/>
    </source>
</evidence>
<dbReference type="EMBL" id="QUQM01000008">
    <property type="protein sequence ID" value="KAA8642678.1"/>
    <property type="molecule type" value="Genomic_DNA"/>
</dbReference>
<accession>A0A5M9M799</accession>
<name>A0A5M9M799_9EURO</name>
<evidence type="ECO:0000313" key="2">
    <source>
        <dbReference type="EMBL" id="KAA8642678.1"/>
    </source>
</evidence>
<dbReference type="OrthoDB" id="5343383at2759"/>
<gene>
    <name evidence="2" type="ORF">ATNIH1004_011623</name>
</gene>
<dbReference type="Proteomes" id="UP000324241">
    <property type="component" value="Unassembled WGS sequence"/>
</dbReference>
<organism evidence="2 3">
    <name type="scientific">Aspergillus tanneri</name>
    <dbReference type="NCBI Taxonomy" id="1220188"/>
    <lineage>
        <taxon>Eukaryota</taxon>
        <taxon>Fungi</taxon>
        <taxon>Dikarya</taxon>
        <taxon>Ascomycota</taxon>
        <taxon>Pezizomycotina</taxon>
        <taxon>Eurotiomycetes</taxon>
        <taxon>Eurotiomycetidae</taxon>
        <taxon>Eurotiales</taxon>
        <taxon>Aspergillaceae</taxon>
        <taxon>Aspergillus</taxon>
        <taxon>Aspergillus subgen. Circumdati</taxon>
    </lineage>
</organism>
<protein>
    <submittedName>
        <fullName evidence="2">Uncharacterized protein</fullName>
    </submittedName>
</protein>
<feature type="region of interest" description="Disordered" evidence="1">
    <location>
        <begin position="322"/>
        <end position="350"/>
    </location>
</feature>
<feature type="compositionally biased region" description="Basic residues" evidence="1">
    <location>
        <begin position="162"/>
        <end position="171"/>
    </location>
</feature>
<proteinExistence type="predicted"/>
<evidence type="ECO:0000256" key="1">
    <source>
        <dbReference type="SAM" id="MobiDB-lite"/>
    </source>
</evidence>
<feature type="region of interest" description="Disordered" evidence="1">
    <location>
        <begin position="149"/>
        <end position="214"/>
    </location>
</feature>
<dbReference type="AlphaFoldDB" id="A0A5M9M799"/>
<comment type="caution">
    <text evidence="2">The sequence shown here is derived from an EMBL/GenBank/DDBJ whole genome shotgun (WGS) entry which is preliminary data.</text>
</comment>